<dbReference type="AlphaFoldDB" id="A0A9N8DXF0"/>
<keyword evidence="6" id="KW-0805">Transcription regulation</keyword>
<feature type="compositionally biased region" description="Basic and acidic residues" evidence="11">
    <location>
        <begin position="1"/>
        <end position="16"/>
    </location>
</feature>
<dbReference type="OrthoDB" id="47978at2759"/>
<feature type="region of interest" description="Disordered" evidence="11">
    <location>
        <begin position="127"/>
        <end position="242"/>
    </location>
</feature>
<dbReference type="GO" id="GO:0005634">
    <property type="term" value="C:nucleus"/>
    <property type="evidence" value="ECO:0007669"/>
    <property type="project" value="UniProtKB-SubCell"/>
</dbReference>
<dbReference type="Pfam" id="PF08209">
    <property type="entry name" value="Sgf11"/>
    <property type="match status" value="1"/>
</dbReference>
<evidence type="ECO:0000313" key="12">
    <source>
        <dbReference type="EMBL" id="CAB9508606.1"/>
    </source>
</evidence>
<dbReference type="InterPro" id="IPR013246">
    <property type="entry name" value="SAGA_su_Sgf11"/>
</dbReference>
<dbReference type="GO" id="GO:0070461">
    <property type="term" value="C:SAGA-type complex"/>
    <property type="evidence" value="ECO:0007669"/>
    <property type="project" value="UniProtKB-ARBA"/>
</dbReference>
<feature type="compositionally biased region" description="Polar residues" evidence="11">
    <location>
        <begin position="194"/>
        <end position="214"/>
    </location>
</feature>
<organism evidence="12 13">
    <name type="scientific">Seminavis robusta</name>
    <dbReference type="NCBI Taxonomy" id="568900"/>
    <lineage>
        <taxon>Eukaryota</taxon>
        <taxon>Sar</taxon>
        <taxon>Stramenopiles</taxon>
        <taxon>Ochrophyta</taxon>
        <taxon>Bacillariophyta</taxon>
        <taxon>Bacillariophyceae</taxon>
        <taxon>Bacillariophycidae</taxon>
        <taxon>Naviculales</taxon>
        <taxon>Naviculaceae</taxon>
        <taxon>Seminavis</taxon>
    </lineage>
</organism>
<keyword evidence="7 10" id="KW-0010">Activator</keyword>
<feature type="compositionally biased region" description="Low complexity" evidence="11">
    <location>
        <begin position="294"/>
        <end position="315"/>
    </location>
</feature>
<gene>
    <name evidence="12" type="ORF">SEMRO_353_G124610.1</name>
</gene>
<evidence type="ECO:0000256" key="2">
    <source>
        <dbReference type="ARBA" id="ARBA00022723"/>
    </source>
</evidence>
<dbReference type="Gene3D" id="3.30.160.60">
    <property type="entry name" value="Classic Zinc Finger"/>
    <property type="match status" value="1"/>
</dbReference>
<name>A0A9N8DXF0_9STRA</name>
<dbReference type="EMBL" id="CAICTM010000352">
    <property type="protein sequence ID" value="CAB9508606.1"/>
    <property type="molecule type" value="Genomic_DNA"/>
</dbReference>
<protein>
    <recommendedName>
        <fullName evidence="10">SAGA-associated factor 11</fullName>
    </recommendedName>
</protein>
<feature type="compositionally biased region" description="Polar residues" evidence="11">
    <location>
        <begin position="222"/>
        <end position="234"/>
    </location>
</feature>
<sequence length="321" mass="34637">MSEPTNDKSTETEEAARSNASAASISNNRTASSETSTYPMVLDLVYDKLITSLSVSVACDVHRLIKTGQYPSSELYLRNRRELYPTLYSNEEQVQEAGQAYYANASEPRKRRRLADPPHEEPYEVYIRKNSSSANTSNNKNLDSTTQEPKDVDMKSKEQNPDKDATNTTTGSSQQPNQLPDGATSKSPPVLPQVPSSATMPGQVPSAITSSSTMAPPAPQPAASTVSKTTQPPKNTAHLDIWGRCNPKEPKEMMDCLICGRQVNALRFAPHLDKCMGIGTTVRAAALAASGFVPQQQQQPPLTASSSSTPSAAAANLHKTK</sequence>
<evidence type="ECO:0000256" key="8">
    <source>
        <dbReference type="ARBA" id="ARBA00023163"/>
    </source>
</evidence>
<feature type="region of interest" description="Disordered" evidence="11">
    <location>
        <begin position="294"/>
        <end position="321"/>
    </location>
</feature>
<evidence type="ECO:0000256" key="4">
    <source>
        <dbReference type="ARBA" id="ARBA00022833"/>
    </source>
</evidence>
<evidence type="ECO:0000313" key="13">
    <source>
        <dbReference type="Proteomes" id="UP001153069"/>
    </source>
</evidence>
<comment type="similarity">
    <text evidence="10">Belongs to the SGF11 family.</text>
</comment>
<comment type="subcellular location">
    <subcellularLocation>
        <location evidence="1 10">Nucleus</location>
    </subcellularLocation>
</comment>
<keyword evidence="5" id="KW-0156">Chromatin regulator</keyword>
<keyword evidence="3" id="KW-0863">Zinc-finger</keyword>
<accession>A0A9N8DXF0</accession>
<proteinExistence type="inferred from homology"/>
<feature type="compositionally biased region" description="Low complexity" evidence="11">
    <location>
        <begin position="129"/>
        <end position="141"/>
    </location>
</feature>
<reference evidence="12" key="1">
    <citation type="submission" date="2020-06" db="EMBL/GenBank/DDBJ databases">
        <authorList>
            <consortium name="Plant Systems Biology data submission"/>
        </authorList>
    </citation>
    <scope>NUCLEOTIDE SEQUENCE</scope>
    <source>
        <strain evidence="12">D6</strain>
    </source>
</reference>
<dbReference type="Proteomes" id="UP001153069">
    <property type="component" value="Unassembled WGS sequence"/>
</dbReference>
<feature type="region of interest" description="Disordered" evidence="11">
    <location>
        <begin position="1"/>
        <end position="34"/>
    </location>
</feature>
<keyword evidence="8" id="KW-0804">Transcription</keyword>
<keyword evidence="9" id="KW-0539">Nucleus</keyword>
<feature type="compositionally biased region" description="Low complexity" evidence="11">
    <location>
        <begin position="17"/>
        <end position="33"/>
    </location>
</feature>
<evidence type="ECO:0000256" key="7">
    <source>
        <dbReference type="ARBA" id="ARBA00023159"/>
    </source>
</evidence>
<keyword evidence="13" id="KW-1185">Reference proteome</keyword>
<evidence type="ECO:0000256" key="10">
    <source>
        <dbReference type="RuleBase" id="RU261113"/>
    </source>
</evidence>
<dbReference type="GO" id="GO:0008270">
    <property type="term" value="F:zinc ion binding"/>
    <property type="evidence" value="ECO:0007669"/>
    <property type="project" value="UniProtKB-KW"/>
</dbReference>
<evidence type="ECO:0000256" key="9">
    <source>
        <dbReference type="ARBA" id="ARBA00023242"/>
    </source>
</evidence>
<evidence type="ECO:0000256" key="3">
    <source>
        <dbReference type="ARBA" id="ARBA00022771"/>
    </source>
</evidence>
<comment type="caution">
    <text evidence="12">The sequence shown here is derived from an EMBL/GenBank/DDBJ whole genome shotgun (WGS) entry which is preliminary data.</text>
</comment>
<dbReference type="GO" id="GO:0006325">
    <property type="term" value="P:chromatin organization"/>
    <property type="evidence" value="ECO:0007669"/>
    <property type="project" value="UniProtKB-KW"/>
</dbReference>
<feature type="compositionally biased region" description="Basic and acidic residues" evidence="11">
    <location>
        <begin position="148"/>
        <end position="165"/>
    </location>
</feature>
<evidence type="ECO:0000256" key="1">
    <source>
        <dbReference type="ARBA" id="ARBA00004123"/>
    </source>
</evidence>
<keyword evidence="4" id="KW-0862">Zinc</keyword>
<dbReference type="PANTHER" id="PTHR47674">
    <property type="entry name" value="SAGA-ASSOCIATED FACTOR 11"/>
    <property type="match status" value="1"/>
</dbReference>
<dbReference type="PANTHER" id="PTHR47674:SF3">
    <property type="entry name" value="SAGA-ASSOCIATED FACTOR 11"/>
    <property type="match status" value="1"/>
</dbReference>
<evidence type="ECO:0000256" key="5">
    <source>
        <dbReference type="ARBA" id="ARBA00022853"/>
    </source>
</evidence>
<keyword evidence="2" id="KW-0479">Metal-binding</keyword>
<evidence type="ECO:0000256" key="11">
    <source>
        <dbReference type="SAM" id="MobiDB-lite"/>
    </source>
</evidence>
<feature type="compositionally biased region" description="Polar residues" evidence="11">
    <location>
        <begin position="166"/>
        <end position="178"/>
    </location>
</feature>
<evidence type="ECO:0000256" key="6">
    <source>
        <dbReference type="ARBA" id="ARBA00023015"/>
    </source>
</evidence>